<keyword evidence="1" id="KW-0472">Membrane</keyword>
<protein>
    <submittedName>
        <fullName evidence="2">Uncharacterized protein</fullName>
    </submittedName>
</protein>
<proteinExistence type="predicted"/>
<sequence length="135" mass="15066">MNKKFTTVTNLLRSLEPSREFMVRSKQMILSTAQEPLRRLPFRLPVRLPEGVTIQTAFAFASVILVVLAGGVTYFNTSSGQLAQSFNDDTLMQEVRTASFEIQIAEAQYYDQSATAVALALEKISGEQDNEKTIE</sequence>
<name>A0A2H0UK23_9BACT</name>
<dbReference type="EMBL" id="PFBD01000028">
    <property type="protein sequence ID" value="PIR86758.1"/>
    <property type="molecule type" value="Genomic_DNA"/>
</dbReference>
<evidence type="ECO:0000313" key="3">
    <source>
        <dbReference type="Proteomes" id="UP000229526"/>
    </source>
</evidence>
<reference evidence="3" key="1">
    <citation type="submission" date="2017-09" db="EMBL/GenBank/DDBJ databases">
        <title>Depth-based differentiation of microbial function through sediment-hosted aquifers and enrichment of novel symbionts in the deep terrestrial subsurface.</title>
        <authorList>
            <person name="Probst A.J."/>
            <person name="Ladd B."/>
            <person name="Jarett J.K."/>
            <person name="Geller-Mcgrath D.E."/>
            <person name="Sieber C.M.K."/>
            <person name="Emerson J.B."/>
            <person name="Anantharaman K."/>
            <person name="Thomas B.C."/>
            <person name="Malmstrom R."/>
            <person name="Stieglmeier M."/>
            <person name="Klingl A."/>
            <person name="Woyke T."/>
            <person name="Ryan C.M."/>
            <person name="Banfield J.F."/>
        </authorList>
    </citation>
    <scope>NUCLEOTIDE SEQUENCE [LARGE SCALE GENOMIC DNA]</scope>
</reference>
<feature type="transmembrane region" description="Helical" evidence="1">
    <location>
        <begin position="52"/>
        <end position="75"/>
    </location>
</feature>
<keyword evidence="1" id="KW-0812">Transmembrane</keyword>
<dbReference type="Proteomes" id="UP000229526">
    <property type="component" value="Unassembled WGS sequence"/>
</dbReference>
<dbReference type="AlphaFoldDB" id="A0A2H0UK23"/>
<organism evidence="2 3">
    <name type="scientific">Candidatus Harrisonbacteria bacterium CG10_big_fil_rev_8_21_14_0_10_49_15</name>
    <dbReference type="NCBI Taxonomy" id="1974587"/>
    <lineage>
        <taxon>Bacteria</taxon>
        <taxon>Candidatus Harrisoniibacteriota</taxon>
    </lineage>
</organism>
<keyword evidence="1" id="KW-1133">Transmembrane helix</keyword>
<accession>A0A2H0UK23</accession>
<comment type="caution">
    <text evidence="2">The sequence shown here is derived from an EMBL/GenBank/DDBJ whole genome shotgun (WGS) entry which is preliminary data.</text>
</comment>
<evidence type="ECO:0000313" key="2">
    <source>
        <dbReference type="EMBL" id="PIR86758.1"/>
    </source>
</evidence>
<gene>
    <name evidence="2" type="ORF">COU11_04605</name>
</gene>
<evidence type="ECO:0000256" key="1">
    <source>
        <dbReference type="SAM" id="Phobius"/>
    </source>
</evidence>